<feature type="chain" id="PRO_5007157079" evidence="2">
    <location>
        <begin position="22"/>
        <end position="360"/>
    </location>
</feature>
<dbReference type="Gene3D" id="2.40.30.170">
    <property type="match status" value="1"/>
</dbReference>
<keyword evidence="4" id="KW-1185">Reference proteome</keyword>
<proteinExistence type="inferred from homology"/>
<dbReference type="PANTHER" id="PTHR30469:SF18">
    <property type="entry name" value="RESISTANCE-NODULATION-CELL DIVISION (RND) EFFLUX MEMBRANE FUSION PROTEIN-RELATED"/>
    <property type="match status" value="1"/>
</dbReference>
<comment type="similarity">
    <text evidence="1">Belongs to the membrane fusion protein (MFP) (TC 8.A.1) family.</text>
</comment>
<dbReference type="Gene3D" id="2.40.50.100">
    <property type="match status" value="1"/>
</dbReference>
<dbReference type="RefSeq" id="WP_067907263.1">
    <property type="nucleotide sequence ID" value="NZ_KQ954244.1"/>
</dbReference>
<dbReference type="Gene3D" id="1.10.287.470">
    <property type="entry name" value="Helix hairpin bin"/>
    <property type="match status" value="1"/>
</dbReference>
<dbReference type="EMBL" id="LLZS01000003">
    <property type="protein sequence ID" value="KUR72773.1"/>
    <property type="molecule type" value="Genomic_DNA"/>
</dbReference>
<protein>
    <submittedName>
        <fullName evidence="3">Uncharacterized protein</fullName>
    </submittedName>
</protein>
<gene>
    <name evidence="3" type="ORF">AQZ52_06000</name>
</gene>
<dbReference type="Gene3D" id="2.40.420.20">
    <property type="match status" value="1"/>
</dbReference>
<reference evidence="3 4" key="1">
    <citation type="submission" date="2015-10" db="EMBL/GenBank/DDBJ databases">
        <title>Draft genome sequence of Novosphingobium fuchskuhlense DSM 25065 isolated from a surface water sample of the southwest basin of Lake Grosse Fuchskuhle.</title>
        <authorList>
            <person name="Ruckert C."/>
            <person name="Winkler A."/>
            <person name="Glaeser J."/>
            <person name="Grossart H.-P."/>
            <person name="Kalinowski J."/>
            <person name="Glaeser S."/>
        </authorList>
    </citation>
    <scope>NUCLEOTIDE SEQUENCE [LARGE SCALE GENOMIC DNA]</scope>
    <source>
        <strain evidence="3 4">FNE08-7</strain>
    </source>
</reference>
<name>A0A117UXQ0_9SPHN</name>
<evidence type="ECO:0000313" key="3">
    <source>
        <dbReference type="EMBL" id="KUR72773.1"/>
    </source>
</evidence>
<dbReference type="InterPro" id="IPR006143">
    <property type="entry name" value="RND_pump_MFP"/>
</dbReference>
<dbReference type="STRING" id="1117702.AQZ52_06000"/>
<dbReference type="Proteomes" id="UP000058012">
    <property type="component" value="Unassembled WGS sequence"/>
</dbReference>
<comment type="caution">
    <text evidence="3">The sequence shown here is derived from an EMBL/GenBank/DDBJ whole genome shotgun (WGS) entry which is preliminary data.</text>
</comment>
<dbReference type="NCBIfam" id="TIGR01730">
    <property type="entry name" value="RND_mfp"/>
    <property type="match status" value="1"/>
</dbReference>
<dbReference type="PROSITE" id="PS51257">
    <property type="entry name" value="PROKAR_LIPOPROTEIN"/>
    <property type="match status" value="1"/>
</dbReference>
<dbReference type="PANTHER" id="PTHR30469">
    <property type="entry name" value="MULTIDRUG RESISTANCE PROTEIN MDTA"/>
    <property type="match status" value="1"/>
</dbReference>
<evidence type="ECO:0000256" key="1">
    <source>
        <dbReference type="ARBA" id="ARBA00009477"/>
    </source>
</evidence>
<keyword evidence="2" id="KW-0732">Signal</keyword>
<evidence type="ECO:0000256" key="2">
    <source>
        <dbReference type="SAM" id="SignalP"/>
    </source>
</evidence>
<dbReference type="GO" id="GO:1990281">
    <property type="term" value="C:efflux pump complex"/>
    <property type="evidence" value="ECO:0007669"/>
    <property type="project" value="TreeGrafter"/>
</dbReference>
<dbReference type="OrthoDB" id="9813967at2"/>
<evidence type="ECO:0000313" key="4">
    <source>
        <dbReference type="Proteomes" id="UP000058012"/>
    </source>
</evidence>
<dbReference type="AlphaFoldDB" id="A0A117UXQ0"/>
<dbReference type="SUPFAM" id="SSF111369">
    <property type="entry name" value="HlyD-like secretion proteins"/>
    <property type="match status" value="1"/>
</dbReference>
<organism evidence="3 4">
    <name type="scientific">Novosphingobium fuchskuhlense</name>
    <dbReference type="NCBI Taxonomy" id="1117702"/>
    <lineage>
        <taxon>Bacteria</taxon>
        <taxon>Pseudomonadati</taxon>
        <taxon>Pseudomonadota</taxon>
        <taxon>Alphaproteobacteria</taxon>
        <taxon>Sphingomonadales</taxon>
        <taxon>Sphingomonadaceae</taxon>
        <taxon>Novosphingobium</taxon>
    </lineage>
</organism>
<dbReference type="GO" id="GO:0015562">
    <property type="term" value="F:efflux transmembrane transporter activity"/>
    <property type="evidence" value="ECO:0007669"/>
    <property type="project" value="TreeGrafter"/>
</dbReference>
<feature type="signal peptide" evidence="2">
    <location>
        <begin position="1"/>
        <end position="21"/>
    </location>
</feature>
<accession>A0A117UXQ0</accession>
<sequence>MQRRTISRLPLIAALSGTALLAGCSGSATHLPDQPLVATALAQAESGGTGDAYTGTVHARTESTLAFRVPGKIVQRLVDAGAHVRAGQPLARLDAQDYGLAASAAAEKVRAAEADAARTAADEARLRPLVATGAISPSAYDGARALRDAAAANLSAARAAAAHAANERGYATLVADADGVVTEVLAEAGQVVAAGTPVLRLARSGAREALVAVPETALAALPKTAQATVYGRSAPVTATLREVAGAADPYTRTFAARYVLAGAPEDAPLGATVTVRLPAATGGATRVPLGALVDLGAGPGVWVIQPDRRVRFQRAQPLRLTEEEALLPAAALPPGTRIVALGGQLLHAGQTVRLAPGAGL</sequence>